<dbReference type="SUPFAM" id="SSF55874">
    <property type="entry name" value="ATPase domain of HSP90 chaperone/DNA topoisomerase II/histidine kinase"/>
    <property type="match status" value="1"/>
</dbReference>
<dbReference type="CDD" id="cd00082">
    <property type="entry name" value="HisKA"/>
    <property type="match status" value="1"/>
</dbReference>
<evidence type="ECO:0000256" key="6">
    <source>
        <dbReference type="ARBA" id="ARBA00022777"/>
    </source>
</evidence>
<keyword evidence="13" id="KW-1185">Reference proteome</keyword>
<comment type="subcellular location">
    <subcellularLocation>
        <location evidence="2">Membrane</location>
    </subcellularLocation>
</comment>
<feature type="transmembrane region" description="Helical" evidence="9">
    <location>
        <begin position="348"/>
        <end position="372"/>
    </location>
</feature>
<dbReference type="Pfam" id="PF00672">
    <property type="entry name" value="HAMP"/>
    <property type="match status" value="1"/>
</dbReference>
<dbReference type="SMART" id="SM00304">
    <property type="entry name" value="HAMP"/>
    <property type="match status" value="1"/>
</dbReference>
<name>A0ABT2N4R1_9CYAN</name>
<dbReference type="SUPFAM" id="SSF158472">
    <property type="entry name" value="HAMP domain-like"/>
    <property type="match status" value="1"/>
</dbReference>
<keyword evidence="4" id="KW-0597">Phosphoprotein</keyword>
<evidence type="ECO:0000259" key="10">
    <source>
        <dbReference type="PROSITE" id="PS50109"/>
    </source>
</evidence>
<keyword evidence="9" id="KW-1133">Transmembrane helix</keyword>
<dbReference type="InterPro" id="IPR003594">
    <property type="entry name" value="HATPase_dom"/>
</dbReference>
<evidence type="ECO:0000256" key="3">
    <source>
        <dbReference type="ARBA" id="ARBA00012438"/>
    </source>
</evidence>
<keyword evidence="7" id="KW-0902">Two-component regulatory system</keyword>
<evidence type="ECO:0000256" key="7">
    <source>
        <dbReference type="ARBA" id="ARBA00023012"/>
    </source>
</evidence>
<evidence type="ECO:0000256" key="1">
    <source>
        <dbReference type="ARBA" id="ARBA00000085"/>
    </source>
</evidence>
<accession>A0ABT2N4R1</accession>
<dbReference type="SMART" id="SM00387">
    <property type="entry name" value="HATPase_c"/>
    <property type="match status" value="1"/>
</dbReference>
<dbReference type="EC" id="2.7.13.3" evidence="3"/>
<dbReference type="InterPro" id="IPR003660">
    <property type="entry name" value="HAMP_dom"/>
</dbReference>
<feature type="coiled-coil region" evidence="8">
    <location>
        <begin position="431"/>
        <end position="461"/>
    </location>
</feature>
<proteinExistence type="predicted"/>
<dbReference type="InterPro" id="IPR005467">
    <property type="entry name" value="His_kinase_dom"/>
</dbReference>
<dbReference type="Gene3D" id="3.30.565.10">
    <property type="entry name" value="Histidine kinase-like ATPase, C-terminal domain"/>
    <property type="match status" value="1"/>
</dbReference>
<dbReference type="SMART" id="SM00388">
    <property type="entry name" value="HisKA"/>
    <property type="match status" value="1"/>
</dbReference>
<keyword evidence="12" id="KW-0067">ATP-binding</keyword>
<keyword evidence="6" id="KW-0418">Kinase</keyword>
<keyword evidence="5" id="KW-0808">Transferase</keyword>
<dbReference type="PANTHER" id="PTHR43065:SF50">
    <property type="entry name" value="HISTIDINE KINASE"/>
    <property type="match status" value="1"/>
</dbReference>
<feature type="transmembrane region" description="Helical" evidence="9">
    <location>
        <begin position="12"/>
        <end position="38"/>
    </location>
</feature>
<dbReference type="Gene3D" id="3.30.450.20">
    <property type="entry name" value="PAS domain"/>
    <property type="match status" value="2"/>
</dbReference>
<evidence type="ECO:0000313" key="12">
    <source>
        <dbReference type="EMBL" id="MCT7977446.1"/>
    </source>
</evidence>
<dbReference type="InterPro" id="IPR004358">
    <property type="entry name" value="Sig_transdc_His_kin-like_C"/>
</dbReference>
<keyword evidence="9" id="KW-0472">Membrane</keyword>
<dbReference type="InterPro" id="IPR036890">
    <property type="entry name" value="HATPase_C_sf"/>
</dbReference>
<keyword evidence="12" id="KW-0547">Nucleotide-binding</keyword>
<evidence type="ECO:0000313" key="13">
    <source>
        <dbReference type="Proteomes" id="UP001525961"/>
    </source>
</evidence>
<evidence type="ECO:0000256" key="4">
    <source>
        <dbReference type="ARBA" id="ARBA00022553"/>
    </source>
</evidence>
<protein>
    <recommendedName>
        <fullName evidence="3">histidine kinase</fullName>
        <ecNumber evidence="3">2.7.13.3</ecNumber>
    </recommendedName>
</protein>
<dbReference type="PRINTS" id="PR00344">
    <property type="entry name" value="BCTRLSENSOR"/>
</dbReference>
<dbReference type="Gene3D" id="1.10.287.130">
    <property type="match status" value="1"/>
</dbReference>
<keyword evidence="8" id="KW-0175">Coiled coil</keyword>
<comment type="catalytic activity">
    <reaction evidence="1">
        <text>ATP + protein L-histidine = ADP + protein N-phospho-L-histidine.</text>
        <dbReference type="EC" id="2.7.13.3"/>
    </reaction>
</comment>
<organism evidence="12 13">
    <name type="scientific">Laspinema olomoucense D3b</name>
    <dbReference type="NCBI Taxonomy" id="2953688"/>
    <lineage>
        <taxon>Bacteria</taxon>
        <taxon>Bacillati</taxon>
        <taxon>Cyanobacteriota</taxon>
        <taxon>Cyanophyceae</taxon>
        <taxon>Oscillatoriophycideae</taxon>
        <taxon>Oscillatoriales</taxon>
        <taxon>Laspinemataceae</taxon>
        <taxon>Laspinema</taxon>
        <taxon>Laspinema olomoucense</taxon>
    </lineage>
</organism>
<evidence type="ECO:0000256" key="5">
    <source>
        <dbReference type="ARBA" id="ARBA00022679"/>
    </source>
</evidence>
<dbReference type="Pfam" id="PF22673">
    <property type="entry name" value="MCP-like_PDC_1"/>
    <property type="match status" value="1"/>
</dbReference>
<gene>
    <name evidence="12" type="ORF">NG792_06995</name>
</gene>
<dbReference type="SUPFAM" id="SSF47384">
    <property type="entry name" value="Homodimeric domain of signal transducing histidine kinase"/>
    <property type="match status" value="1"/>
</dbReference>
<dbReference type="InterPro" id="IPR036097">
    <property type="entry name" value="HisK_dim/P_sf"/>
</dbReference>
<dbReference type="GO" id="GO:0005524">
    <property type="term" value="F:ATP binding"/>
    <property type="evidence" value="ECO:0007669"/>
    <property type="project" value="UniProtKB-KW"/>
</dbReference>
<dbReference type="CDD" id="cd06225">
    <property type="entry name" value="HAMP"/>
    <property type="match status" value="1"/>
</dbReference>
<sequence length="734" mass="82112">MSHLFRQSTKSLPLQLILIVPFVLQIAVAVSLVGYLSLKNSQQAVNELANRLFYKTATIVNQHLDSYLSVPHKIIQMNADAIQMGVLDVTQKDKIGHYFWKQMQAYDLSYIGYGLTTGEGAGAARYDGKTTVIDEWTAQLPNNTRTYATDALGNRTQLLALSDYDLLNQSWYVDPLKAGKPIWSQIYIWDNPISPFITLSAGRPIYDSNQTLLGMTGADIHLLKLSDFLAHSNPSQSGVILVVERNGLLIAISDGTKPYKQVDGLTKRIAAREVANPLVQTLSQKIESYYPNGFNSIQETTRLEFIIQKKKYLVYLTPWTEKNGLDWVVVISIPEQEFMGKINANNRITALLCLGAVIVAIALGIFTSQWIAHPLRKLNRASQAMASGNLEQSVETSPIFEVQALSRSFNTMAEQLQNYFLALQQTNLDLEHRVEERTLDLKNTLEELQRTQEQIVQSEKMSSLGQLVAGVAHEINNPVNFIHGNITHLDTYTQDLIKILQLYQNLYSPPAPEIAELSEDIELDFIVEDLPKMLSSIQIGTERIRKIVLSLRNFARMDESPVKDVNLHEGLNNTVMLLVHRLKSNDELSPPINLIKDYGELPKVECYAGQINQVFMNVISNAIDAIEERYDSQRENGLIPDGGTIKIKTYLTEEEMINISIIDNGKGVDKALINQVFNPFFTTKPVGKGTGLGLSISYSIVQKHGGTILVDSELNQGTQITILIPQKIKSPVKT</sequence>
<dbReference type="Proteomes" id="UP001525961">
    <property type="component" value="Unassembled WGS sequence"/>
</dbReference>
<comment type="caution">
    <text evidence="12">The sequence shown here is derived from an EMBL/GenBank/DDBJ whole genome shotgun (WGS) entry which is preliminary data.</text>
</comment>
<dbReference type="CDD" id="cd12913">
    <property type="entry name" value="PDC1_MCP_like"/>
    <property type="match status" value="1"/>
</dbReference>
<evidence type="ECO:0000259" key="11">
    <source>
        <dbReference type="PROSITE" id="PS50885"/>
    </source>
</evidence>
<dbReference type="Gene3D" id="6.10.340.10">
    <property type="match status" value="1"/>
</dbReference>
<reference evidence="12 13" key="1">
    <citation type="journal article" date="2022" name="Front. Microbiol.">
        <title>High genomic differentiation and limited gene flow indicate recent cryptic speciation within the genus Laspinema (cyanobacteria).</title>
        <authorList>
            <person name="Stanojkovic A."/>
            <person name="Skoupy S."/>
            <person name="Skaloud P."/>
            <person name="Dvorak P."/>
        </authorList>
    </citation>
    <scope>NUCLEOTIDE SEQUENCE [LARGE SCALE GENOMIC DNA]</scope>
    <source>
        <strain evidence="12 13">D3b</strain>
    </source>
</reference>
<feature type="domain" description="HAMP" evidence="11">
    <location>
        <begin position="369"/>
        <end position="421"/>
    </location>
</feature>
<dbReference type="RefSeq" id="WP_261234948.1">
    <property type="nucleotide sequence ID" value="NZ_JAMXFA010000007.1"/>
</dbReference>
<dbReference type="InterPro" id="IPR003661">
    <property type="entry name" value="HisK_dim/P_dom"/>
</dbReference>
<dbReference type="Pfam" id="PF02518">
    <property type="entry name" value="HATPase_c"/>
    <property type="match status" value="1"/>
</dbReference>
<evidence type="ECO:0000256" key="2">
    <source>
        <dbReference type="ARBA" id="ARBA00004370"/>
    </source>
</evidence>
<feature type="domain" description="Histidine kinase" evidence="10">
    <location>
        <begin position="470"/>
        <end position="728"/>
    </location>
</feature>
<keyword evidence="9" id="KW-0812">Transmembrane</keyword>
<evidence type="ECO:0000256" key="9">
    <source>
        <dbReference type="SAM" id="Phobius"/>
    </source>
</evidence>
<evidence type="ECO:0000256" key="8">
    <source>
        <dbReference type="SAM" id="Coils"/>
    </source>
</evidence>
<dbReference type="PROSITE" id="PS50109">
    <property type="entry name" value="HIS_KIN"/>
    <property type="match status" value="1"/>
</dbReference>
<dbReference type="EMBL" id="JAMXFA010000007">
    <property type="protein sequence ID" value="MCT7977446.1"/>
    <property type="molecule type" value="Genomic_DNA"/>
</dbReference>
<dbReference type="PROSITE" id="PS50885">
    <property type="entry name" value="HAMP"/>
    <property type="match status" value="1"/>
</dbReference>
<dbReference type="PANTHER" id="PTHR43065">
    <property type="entry name" value="SENSOR HISTIDINE KINASE"/>
    <property type="match status" value="1"/>
</dbReference>